<accession>A0ABV9SY86</accession>
<dbReference type="InterPro" id="IPR054593">
    <property type="entry name" value="Beta-mannosidase-like_N2"/>
</dbReference>
<dbReference type="InterPro" id="IPR008979">
    <property type="entry name" value="Galactose-bd-like_sf"/>
</dbReference>
<reference evidence="5" key="1">
    <citation type="journal article" date="2019" name="Int. J. Syst. Evol. Microbiol.">
        <title>The Global Catalogue of Microorganisms (GCM) 10K type strain sequencing project: providing services to taxonomists for standard genome sequencing and annotation.</title>
        <authorList>
            <consortium name="The Broad Institute Genomics Platform"/>
            <consortium name="The Broad Institute Genome Sequencing Center for Infectious Disease"/>
            <person name="Wu L."/>
            <person name="Ma J."/>
        </authorList>
    </citation>
    <scope>NUCLEOTIDE SEQUENCE [LARGE SCALE GENOMIC DNA]</scope>
    <source>
        <strain evidence="5">CGMCC 4.7466</strain>
    </source>
</reference>
<gene>
    <name evidence="4" type="ORF">ACFPFU_04955</name>
</gene>
<evidence type="ECO:0000313" key="4">
    <source>
        <dbReference type="EMBL" id="MFC4871025.1"/>
    </source>
</evidence>
<dbReference type="Pfam" id="PF17132">
    <property type="entry name" value="Glyco_hydro_106"/>
    <property type="match status" value="1"/>
</dbReference>
<feature type="domain" description="Beta-mannosidase-like galactose-binding" evidence="3">
    <location>
        <begin position="858"/>
        <end position="951"/>
    </location>
</feature>
<organism evidence="4 5">
    <name type="scientific">Negadavirga shengliensis</name>
    <dbReference type="NCBI Taxonomy" id="1389218"/>
    <lineage>
        <taxon>Bacteria</taxon>
        <taxon>Pseudomonadati</taxon>
        <taxon>Bacteroidota</taxon>
        <taxon>Cytophagia</taxon>
        <taxon>Cytophagales</taxon>
        <taxon>Cyclobacteriaceae</taxon>
        <taxon>Negadavirga</taxon>
    </lineage>
</organism>
<dbReference type="PANTHER" id="PTHR43817">
    <property type="entry name" value="GLYCOSYL HYDROLASE"/>
    <property type="match status" value="1"/>
</dbReference>
<dbReference type="PANTHER" id="PTHR43817:SF1">
    <property type="entry name" value="HYDROLASE, FAMILY 43, PUTATIVE (AFU_ORTHOLOGUE AFUA_3G01660)-RELATED"/>
    <property type="match status" value="1"/>
</dbReference>
<protein>
    <submittedName>
        <fullName evidence="4">Glycosyl hydrolase</fullName>
    </submittedName>
</protein>
<dbReference type="Pfam" id="PF22666">
    <property type="entry name" value="Glyco_hydro_2_N2"/>
    <property type="match status" value="1"/>
</dbReference>
<keyword evidence="2 4" id="KW-0378">Hydrolase</keyword>
<name>A0ABV9SY86_9BACT</name>
<dbReference type="Proteomes" id="UP001595818">
    <property type="component" value="Unassembled WGS sequence"/>
</dbReference>
<evidence type="ECO:0000259" key="3">
    <source>
        <dbReference type="Pfam" id="PF22666"/>
    </source>
</evidence>
<evidence type="ECO:0000256" key="1">
    <source>
        <dbReference type="ARBA" id="ARBA00022729"/>
    </source>
</evidence>
<sequence>MKRFKIIPFLLSGLCYLSLQGHGQDENMHAKFYKGFKNPPLQSRPIVYHWWLGGHVDSTRLKEELVAFKDAGISGFTIFEIGSRDTVLVGTGPAYLGDESLQTIKLAIEEAGKLGLEVGLNTASSWNAGGSWLTPQHAAKSIYQSKVSIEGGKTAKIKVPFPDIPEKDPRGRTRMIAYGSDSKPEYSEEIAVLAIPEAMQISLMDTSKILDVSNYFDPTTETLTWDAPAGKWKIIRYVCSNSGENLILPSKYSAGPIVDHYDAEATAFHFNYIIERLQSVLGDLRDTALKSLYMASYEARGFTWTPTLPTEFKNINGYDVTKFIPLLFDEVKFSDEAQANFKADFQRTLSELMINNFYIKSREVCNAHGLKNNSEAGGPGLPLHNVPVEPIKALGKGLDIPRGEFWINHGRFNEEGIDILRVVKEVSSASHIYGAKVVEMEAFTTFQHWQEGPFEMKPIGDRAFAEGMNKVVVHGSTHNPEGTGYPGIVYHAGTHYNDKRVWWPKIKPFNEYLSRISYVLQEADFTADVLYYYGDTIPNYGGHKHSRFSPGSGYDYEIVNTEILLGLEVENGQLIIPGTGAAFKLLALTKEHEIHPEVLMKLRELARQGAVIIGPQPKKIATRKLRPDMPHMEDWLEQLWKPFSPQSFKQRDPFIYSGAKPSEVLASMQVGPDFDYPDRDLFTLDHTHYKKDNLDFYFVVNTTDQWLSRNLSFRQTNKTPEIWDPVSGKIITACIYEEKDHYTTLPLSLAPFESKFVVFRPGTGTPHYSSLQGADGLLPVFQYLEDGIDIWETGTYHLFNEGDTVSVKNHMDKKILEGAWEVFFPEGWGAPSKAIFPDLSSWTQSTDEGIKYFSGTARYEKRFVHAPHPHTFTESKTYLDLGDLSHVGEVWLNGQSLGITWAKPYRFDITAHIQPGINTLEVEVANTWSNRIAGDATTGEKYTQTHITETNIKGINHIRVPWKDVPLIPAGLLGPVSIITTQPVSMPKQLQAAQIFSDHMVLQRGGSIPVWGAGTPGDRISVKLGEETAETSVDMQGKWKAELPPLPAGGPYTMWIEGRKKK</sequence>
<dbReference type="NCBIfam" id="NF045579">
    <property type="entry name" value="rhamnoside_JR"/>
    <property type="match status" value="1"/>
</dbReference>
<dbReference type="SUPFAM" id="SSF49785">
    <property type="entry name" value="Galactose-binding domain-like"/>
    <property type="match status" value="1"/>
</dbReference>
<dbReference type="Gene3D" id="2.60.120.260">
    <property type="entry name" value="Galactose-binding domain-like"/>
    <property type="match status" value="1"/>
</dbReference>
<keyword evidence="5" id="KW-1185">Reference proteome</keyword>
<dbReference type="EMBL" id="JBHSJJ010000002">
    <property type="protein sequence ID" value="MFC4871025.1"/>
    <property type="molecule type" value="Genomic_DNA"/>
</dbReference>
<evidence type="ECO:0000256" key="2">
    <source>
        <dbReference type="ARBA" id="ARBA00022801"/>
    </source>
</evidence>
<dbReference type="RefSeq" id="WP_377062112.1">
    <property type="nucleotide sequence ID" value="NZ_JBHSJJ010000002.1"/>
</dbReference>
<comment type="caution">
    <text evidence="4">The sequence shown here is derived from an EMBL/GenBank/DDBJ whole genome shotgun (WGS) entry which is preliminary data.</text>
</comment>
<dbReference type="GO" id="GO:0016787">
    <property type="term" value="F:hydrolase activity"/>
    <property type="evidence" value="ECO:0007669"/>
    <property type="project" value="UniProtKB-KW"/>
</dbReference>
<proteinExistence type="predicted"/>
<keyword evidence="1" id="KW-0732">Signal</keyword>
<evidence type="ECO:0000313" key="5">
    <source>
        <dbReference type="Proteomes" id="UP001595818"/>
    </source>
</evidence>